<dbReference type="Proteomes" id="UP001589896">
    <property type="component" value="Unassembled WGS sequence"/>
</dbReference>
<evidence type="ECO:0000259" key="10">
    <source>
        <dbReference type="Pfam" id="PF02518"/>
    </source>
</evidence>
<protein>
    <recommendedName>
        <fullName evidence="2">histidine kinase</fullName>
        <ecNumber evidence="2">2.7.13.3</ecNumber>
    </recommendedName>
</protein>
<dbReference type="PANTHER" id="PTHR24421:SF10">
    <property type="entry name" value="NITRATE_NITRITE SENSOR PROTEIN NARQ"/>
    <property type="match status" value="1"/>
</dbReference>
<name>A0ABV6RMJ1_9GAMM</name>
<proteinExistence type="predicted"/>
<dbReference type="SUPFAM" id="SSF55874">
    <property type="entry name" value="ATPase domain of HSP90 chaperone/DNA topoisomerase II/histidine kinase"/>
    <property type="match status" value="1"/>
</dbReference>
<evidence type="ECO:0000256" key="4">
    <source>
        <dbReference type="ARBA" id="ARBA00022679"/>
    </source>
</evidence>
<feature type="domain" description="Signal transduction histidine kinase subgroup 3 dimerisation and phosphoacceptor" evidence="11">
    <location>
        <begin position="66"/>
        <end position="130"/>
    </location>
</feature>
<evidence type="ECO:0000256" key="6">
    <source>
        <dbReference type="ARBA" id="ARBA00022777"/>
    </source>
</evidence>
<reference evidence="12 13" key="1">
    <citation type="submission" date="2024-09" db="EMBL/GenBank/DDBJ databases">
        <authorList>
            <person name="Sun Q."/>
            <person name="Mori K."/>
        </authorList>
    </citation>
    <scope>NUCLEOTIDE SEQUENCE [LARGE SCALE GENOMIC DNA]</scope>
    <source>
        <strain evidence="12 13">KCTC 23076</strain>
    </source>
</reference>
<dbReference type="InterPro" id="IPR050482">
    <property type="entry name" value="Sensor_HK_TwoCompSys"/>
</dbReference>
<evidence type="ECO:0000256" key="9">
    <source>
        <dbReference type="SAM" id="Phobius"/>
    </source>
</evidence>
<evidence type="ECO:0000256" key="2">
    <source>
        <dbReference type="ARBA" id="ARBA00012438"/>
    </source>
</evidence>
<dbReference type="EMBL" id="JBHLTG010000002">
    <property type="protein sequence ID" value="MFC0678200.1"/>
    <property type="molecule type" value="Genomic_DNA"/>
</dbReference>
<dbReference type="Pfam" id="PF02518">
    <property type="entry name" value="HATPase_c"/>
    <property type="match status" value="1"/>
</dbReference>
<keyword evidence="6 12" id="KW-0418">Kinase</keyword>
<comment type="caution">
    <text evidence="12">The sequence shown here is derived from an EMBL/GenBank/DDBJ whole genome shotgun (WGS) entry which is preliminary data.</text>
</comment>
<evidence type="ECO:0000256" key="5">
    <source>
        <dbReference type="ARBA" id="ARBA00022741"/>
    </source>
</evidence>
<dbReference type="RefSeq" id="WP_386667840.1">
    <property type="nucleotide sequence ID" value="NZ_JBHLTG010000002.1"/>
</dbReference>
<dbReference type="CDD" id="cd16917">
    <property type="entry name" value="HATPase_UhpB-NarQ-NarX-like"/>
    <property type="match status" value="1"/>
</dbReference>
<keyword evidence="4" id="KW-0808">Transferase</keyword>
<dbReference type="InterPro" id="IPR011712">
    <property type="entry name" value="Sig_transdc_His_kin_sub3_dim/P"/>
</dbReference>
<keyword evidence="7" id="KW-0067">ATP-binding</keyword>
<keyword evidence="8" id="KW-0902">Two-component regulatory system</keyword>
<keyword evidence="5" id="KW-0547">Nucleotide-binding</keyword>
<keyword evidence="9" id="KW-0472">Membrane</keyword>
<dbReference type="InterPro" id="IPR003594">
    <property type="entry name" value="HATPase_dom"/>
</dbReference>
<evidence type="ECO:0000256" key="3">
    <source>
        <dbReference type="ARBA" id="ARBA00022553"/>
    </source>
</evidence>
<dbReference type="GO" id="GO:0016301">
    <property type="term" value="F:kinase activity"/>
    <property type="evidence" value="ECO:0007669"/>
    <property type="project" value="UniProtKB-KW"/>
</dbReference>
<evidence type="ECO:0000256" key="1">
    <source>
        <dbReference type="ARBA" id="ARBA00000085"/>
    </source>
</evidence>
<gene>
    <name evidence="12" type="ORF">ACFFGH_10150</name>
</gene>
<feature type="transmembrane region" description="Helical" evidence="9">
    <location>
        <begin position="12"/>
        <end position="36"/>
    </location>
</feature>
<keyword evidence="9" id="KW-1133">Transmembrane helix</keyword>
<keyword evidence="9" id="KW-0812">Transmembrane</keyword>
<comment type="catalytic activity">
    <reaction evidence="1">
        <text>ATP + protein L-histidine = ADP + protein N-phospho-L-histidine.</text>
        <dbReference type="EC" id="2.7.13.3"/>
    </reaction>
</comment>
<dbReference type="InterPro" id="IPR036890">
    <property type="entry name" value="HATPase_C_sf"/>
</dbReference>
<feature type="domain" description="Histidine kinase/HSP90-like ATPase" evidence="10">
    <location>
        <begin position="172"/>
        <end position="286"/>
    </location>
</feature>
<dbReference type="Gene3D" id="1.20.5.1930">
    <property type="match status" value="1"/>
</dbReference>
<dbReference type="EC" id="2.7.13.3" evidence="2"/>
<organism evidence="12 13">
    <name type="scientific">Lysobacter korlensis</name>
    <dbReference type="NCBI Taxonomy" id="553636"/>
    <lineage>
        <taxon>Bacteria</taxon>
        <taxon>Pseudomonadati</taxon>
        <taxon>Pseudomonadota</taxon>
        <taxon>Gammaproteobacteria</taxon>
        <taxon>Lysobacterales</taxon>
        <taxon>Lysobacteraceae</taxon>
        <taxon>Lysobacter</taxon>
    </lineage>
</organism>
<evidence type="ECO:0000313" key="13">
    <source>
        <dbReference type="Proteomes" id="UP001589896"/>
    </source>
</evidence>
<evidence type="ECO:0000256" key="7">
    <source>
        <dbReference type="ARBA" id="ARBA00022840"/>
    </source>
</evidence>
<keyword evidence="13" id="KW-1185">Reference proteome</keyword>
<evidence type="ECO:0000256" key="8">
    <source>
        <dbReference type="ARBA" id="ARBA00023012"/>
    </source>
</evidence>
<sequence>MIEQLSERLGDPAIAIAAGALVLLALVLLVLWLLALRGRRREAAKRVALERERIDLQLSLAEQTGRLRIIRELHEVAVHSMSVMIGQADGIRFAAQSDPEVAVRGATVLADTARVTIADLRRVMRVVREGEASARTQPRLKSLRELFTVMRDAGLVVVFEETGDRFDLVPGAELAIYRILQEALANSLRHGGEGTEAKVSLTWTTDGLQVRVDDDGERTRVRRSGLDPNEASQQRGYSIDDDLHALTDVVSGRGMTEMRQRAELFGGVFQANALPGVGFSVGAVFPALKYHNGVHGVNLERA</sequence>
<dbReference type="Gene3D" id="3.30.565.10">
    <property type="entry name" value="Histidine kinase-like ATPase, C-terminal domain"/>
    <property type="match status" value="1"/>
</dbReference>
<keyword evidence="3" id="KW-0597">Phosphoprotein</keyword>
<dbReference type="Pfam" id="PF07730">
    <property type="entry name" value="HisKA_3"/>
    <property type="match status" value="1"/>
</dbReference>
<evidence type="ECO:0000313" key="12">
    <source>
        <dbReference type="EMBL" id="MFC0678200.1"/>
    </source>
</evidence>
<dbReference type="PANTHER" id="PTHR24421">
    <property type="entry name" value="NITRATE/NITRITE SENSOR PROTEIN NARX-RELATED"/>
    <property type="match status" value="1"/>
</dbReference>
<evidence type="ECO:0000259" key="11">
    <source>
        <dbReference type="Pfam" id="PF07730"/>
    </source>
</evidence>
<accession>A0ABV6RMJ1</accession>